<dbReference type="Gene3D" id="1.25.40.10">
    <property type="entry name" value="Tetratricopeptide repeat domain"/>
    <property type="match status" value="1"/>
</dbReference>
<keyword evidence="1" id="KW-0732">Signal</keyword>
<name>A0A1F7RVH3_9BACT</name>
<comment type="caution">
    <text evidence="2">The sequence shown here is derived from an EMBL/GenBank/DDBJ whole genome shotgun (WGS) entry which is preliminary data.</text>
</comment>
<proteinExistence type="predicted"/>
<feature type="signal peptide" evidence="1">
    <location>
        <begin position="1"/>
        <end position="22"/>
    </location>
</feature>
<protein>
    <recommendedName>
        <fullName evidence="4">Tetratricopeptide repeat protein</fullName>
    </recommendedName>
</protein>
<accession>A0A1F7RVH3</accession>
<evidence type="ECO:0000313" key="2">
    <source>
        <dbReference type="EMBL" id="OGL45543.1"/>
    </source>
</evidence>
<evidence type="ECO:0008006" key="4">
    <source>
        <dbReference type="Google" id="ProtNLM"/>
    </source>
</evidence>
<dbReference type="EMBL" id="MGDD01000171">
    <property type="protein sequence ID" value="OGL45543.1"/>
    <property type="molecule type" value="Genomic_DNA"/>
</dbReference>
<dbReference type="AlphaFoldDB" id="A0A1F7RVH3"/>
<feature type="chain" id="PRO_5009532275" description="Tetratricopeptide repeat protein" evidence="1">
    <location>
        <begin position="23"/>
        <end position="119"/>
    </location>
</feature>
<evidence type="ECO:0000256" key="1">
    <source>
        <dbReference type="SAM" id="SignalP"/>
    </source>
</evidence>
<dbReference type="InterPro" id="IPR011990">
    <property type="entry name" value="TPR-like_helical_dom_sf"/>
</dbReference>
<evidence type="ECO:0000313" key="3">
    <source>
        <dbReference type="Proteomes" id="UP000179266"/>
    </source>
</evidence>
<dbReference type="Proteomes" id="UP000179266">
    <property type="component" value="Unassembled WGS sequence"/>
</dbReference>
<sequence>MYKSVFKVMCIVFFICFFTANCTNDCKKADKLIREGQYDKAIEILENYVKSHENDHTGYMLLGDAYVGKARSIGGYGFNPATLEIVLKGTNYYKQSYKIKRTRLVEDKLAIASGMLEAP</sequence>
<gene>
    <name evidence="2" type="ORF">A2161_21195</name>
</gene>
<organism evidence="2 3">
    <name type="scientific">Candidatus Schekmanbacteria bacterium RBG_13_48_7</name>
    <dbReference type="NCBI Taxonomy" id="1817878"/>
    <lineage>
        <taxon>Bacteria</taxon>
        <taxon>Candidatus Schekmaniibacteriota</taxon>
    </lineage>
</organism>
<dbReference type="SUPFAM" id="SSF48452">
    <property type="entry name" value="TPR-like"/>
    <property type="match status" value="1"/>
</dbReference>
<reference evidence="2 3" key="1">
    <citation type="journal article" date="2016" name="Nat. Commun.">
        <title>Thousands of microbial genomes shed light on interconnected biogeochemical processes in an aquifer system.</title>
        <authorList>
            <person name="Anantharaman K."/>
            <person name="Brown C.T."/>
            <person name="Hug L.A."/>
            <person name="Sharon I."/>
            <person name="Castelle C.J."/>
            <person name="Probst A.J."/>
            <person name="Thomas B.C."/>
            <person name="Singh A."/>
            <person name="Wilkins M.J."/>
            <person name="Karaoz U."/>
            <person name="Brodie E.L."/>
            <person name="Williams K.H."/>
            <person name="Hubbard S.S."/>
            <person name="Banfield J.F."/>
        </authorList>
    </citation>
    <scope>NUCLEOTIDE SEQUENCE [LARGE SCALE GENOMIC DNA]</scope>
</reference>